<dbReference type="Proteomes" id="UP001487740">
    <property type="component" value="Unassembled WGS sequence"/>
</dbReference>
<comment type="caution">
    <text evidence="2">The sequence shown here is derived from an EMBL/GenBank/DDBJ whole genome shotgun (WGS) entry which is preliminary data.</text>
</comment>
<dbReference type="EMBL" id="JARAKH010000024">
    <property type="protein sequence ID" value="KAK8391548.1"/>
    <property type="molecule type" value="Genomic_DNA"/>
</dbReference>
<feature type="signal peptide" evidence="1">
    <location>
        <begin position="1"/>
        <end position="24"/>
    </location>
</feature>
<evidence type="ECO:0000256" key="1">
    <source>
        <dbReference type="SAM" id="SignalP"/>
    </source>
</evidence>
<proteinExistence type="predicted"/>
<sequence length="103" mass="11733">MLRVLTVMVVAAASGMLAVMVVDAKPTKGPHFDSSIKDFDNERTCWTGEVCKMEFQSEFRCRCPHWSWCRSPGRYYHAYCSMSALGYIWVQQGGPLPEDALYE</sequence>
<evidence type="ECO:0000313" key="3">
    <source>
        <dbReference type="Proteomes" id="UP001487740"/>
    </source>
</evidence>
<keyword evidence="3" id="KW-1185">Reference proteome</keyword>
<gene>
    <name evidence="2" type="ORF">O3P69_017237</name>
</gene>
<dbReference type="AlphaFoldDB" id="A0AAW0TWR9"/>
<evidence type="ECO:0000313" key="2">
    <source>
        <dbReference type="EMBL" id="KAK8391548.1"/>
    </source>
</evidence>
<organism evidence="2 3">
    <name type="scientific">Scylla paramamosain</name>
    <name type="common">Mud crab</name>
    <dbReference type="NCBI Taxonomy" id="85552"/>
    <lineage>
        <taxon>Eukaryota</taxon>
        <taxon>Metazoa</taxon>
        <taxon>Ecdysozoa</taxon>
        <taxon>Arthropoda</taxon>
        <taxon>Crustacea</taxon>
        <taxon>Multicrustacea</taxon>
        <taxon>Malacostraca</taxon>
        <taxon>Eumalacostraca</taxon>
        <taxon>Eucarida</taxon>
        <taxon>Decapoda</taxon>
        <taxon>Pleocyemata</taxon>
        <taxon>Brachyura</taxon>
        <taxon>Eubrachyura</taxon>
        <taxon>Portunoidea</taxon>
        <taxon>Portunidae</taxon>
        <taxon>Portuninae</taxon>
        <taxon>Scylla</taxon>
    </lineage>
</organism>
<keyword evidence="1" id="KW-0732">Signal</keyword>
<accession>A0AAW0TWR9</accession>
<name>A0AAW0TWR9_SCYPA</name>
<protein>
    <submittedName>
        <fullName evidence="2">Uncharacterized protein</fullName>
    </submittedName>
</protein>
<feature type="chain" id="PRO_5043553214" evidence="1">
    <location>
        <begin position="25"/>
        <end position="103"/>
    </location>
</feature>
<reference evidence="2 3" key="1">
    <citation type="submission" date="2023-03" db="EMBL/GenBank/DDBJ databases">
        <title>High-quality genome of Scylla paramamosain provides insights in environmental adaptation.</title>
        <authorList>
            <person name="Zhang L."/>
        </authorList>
    </citation>
    <scope>NUCLEOTIDE SEQUENCE [LARGE SCALE GENOMIC DNA]</scope>
    <source>
        <strain evidence="2">LZ_2023a</strain>
        <tissue evidence="2">Muscle</tissue>
    </source>
</reference>